<gene>
    <name evidence="1" type="ORF">Sjap_013335</name>
</gene>
<reference evidence="1 2" key="1">
    <citation type="submission" date="2024-01" db="EMBL/GenBank/DDBJ databases">
        <title>Genome assemblies of Stephania.</title>
        <authorList>
            <person name="Yang L."/>
        </authorList>
    </citation>
    <scope>NUCLEOTIDE SEQUENCE [LARGE SCALE GENOMIC DNA]</scope>
    <source>
        <strain evidence="1">QJT</strain>
        <tissue evidence="1">Leaf</tissue>
    </source>
</reference>
<dbReference type="EMBL" id="JBBNAE010000005">
    <property type="protein sequence ID" value="KAK9123733.1"/>
    <property type="molecule type" value="Genomic_DNA"/>
</dbReference>
<sequence length="116" mass="13568">MAVRKPGLISLFDVYGTFTAPRKNCCLCYLAWSLNLEPEFTNIIDLEKARQWKVYSDSIYNMKYTIFVAFRLGLVIKHHQARSNPFYKYLSGFKIFRYPLNVLWPCTALAIFPSNV</sequence>
<dbReference type="Proteomes" id="UP001417504">
    <property type="component" value="Unassembled WGS sequence"/>
</dbReference>
<comment type="caution">
    <text evidence="1">The sequence shown here is derived from an EMBL/GenBank/DDBJ whole genome shotgun (WGS) entry which is preliminary data.</text>
</comment>
<evidence type="ECO:0000313" key="1">
    <source>
        <dbReference type="EMBL" id="KAK9123733.1"/>
    </source>
</evidence>
<evidence type="ECO:0000313" key="2">
    <source>
        <dbReference type="Proteomes" id="UP001417504"/>
    </source>
</evidence>
<proteinExistence type="predicted"/>
<name>A0AAP0IXX0_9MAGN</name>
<accession>A0AAP0IXX0</accession>
<protein>
    <submittedName>
        <fullName evidence="1">Uncharacterized protein</fullName>
    </submittedName>
</protein>
<keyword evidence="2" id="KW-1185">Reference proteome</keyword>
<organism evidence="1 2">
    <name type="scientific">Stephania japonica</name>
    <dbReference type="NCBI Taxonomy" id="461633"/>
    <lineage>
        <taxon>Eukaryota</taxon>
        <taxon>Viridiplantae</taxon>
        <taxon>Streptophyta</taxon>
        <taxon>Embryophyta</taxon>
        <taxon>Tracheophyta</taxon>
        <taxon>Spermatophyta</taxon>
        <taxon>Magnoliopsida</taxon>
        <taxon>Ranunculales</taxon>
        <taxon>Menispermaceae</taxon>
        <taxon>Menispermoideae</taxon>
        <taxon>Cissampelideae</taxon>
        <taxon>Stephania</taxon>
    </lineage>
</organism>
<dbReference type="AlphaFoldDB" id="A0AAP0IXX0"/>